<feature type="binding site" evidence="10">
    <location>
        <position position="325"/>
    </location>
    <ligand>
        <name>Zn(2+)</name>
        <dbReference type="ChEBI" id="CHEBI:29105"/>
        <label>1</label>
    </ligand>
</feature>
<feature type="binding site" evidence="9">
    <location>
        <position position="376"/>
    </location>
    <ligand>
        <name>AMP</name>
        <dbReference type="ChEBI" id="CHEBI:456215"/>
    </ligand>
</feature>
<dbReference type="GO" id="GO:0047555">
    <property type="term" value="F:3',5'-cyclic-GMP phosphodiesterase activity"/>
    <property type="evidence" value="ECO:0007669"/>
    <property type="project" value="UniProtKB-EC"/>
</dbReference>
<evidence type="ECO:0000259" key="13">
    <source>
        <dbReference type="PROSITE" id="PS51845"/>
    </source>
</evidence>
<dbReference type="Proteomes" id="UP000314982">
    <property type="component" value="Unassembled WGS sequence"/>
</dbReference>
<dbReference type="FunFam" id="1.10.1300.10:FF:000006">
    <property type="entry name" value="Phosphodiesterase 9A"/>
    <property type="match status" value="1"/>
</dbReference>
<evidence type="ECO:0000256" key="4">
    <source>
        <dbReference type="ARBA" id="ARBA00022801"/>
    </source>
</evidence>
<feature type="binding site" evidence="9">
    <location>
        <position position="325"/>
    </location>
    <ligand>
        <name>AMP</name>
        <dbReference type="ChEBI" id="CHEBI:456215"/>
    </ligand>
</feature>
<protein>
    <recommendedName>
        <fullName evidence="11">Phosphodiesterase</fullName>
        <ecNumber evidence="11">3.1.4.-</ecNumber>
    </recommendedName>
</protein>
<keyword evidence="15" id="KW-1185">Reference proteome</keyword>
<feature type="binding site" evidence="9">
    <location>
        <begin position="175"/>
        <end position="179"/>
    </location>
    <ligand>
        <name>AMP</name>
        <dbReference type="ChEBI" id="CHEBI:456215"/>
    </ligand>
</feature>
<dbReference type="PANTHER" id="PTHR11347">
    <property type="entry name" value="CYCLIC NUCLEOTIDE PHOSPHODIESTERASE"/>
    <property type="match status" value="1"/>
</dbReference>
<feature type="binding site" evidence="10">
    <location>
        <position position="216"/>
    </location>
    <ligand>
        <name>Zn(2+)</name>
        <dbReference type="ChEBI" id="CHEBI:29105"/>
        <label>2</label>
    </ligand>
</feature>
<dbReference type="Ensembl" id="ENSHHUT00000088336.1">
    <property type="protein sequence ID" value="ENSHHUP00000085658.1"/>
    <property type="gene ID" value="ENSHHUG00000049604.1"/>
</dbReference>
<comment type="pathway">
    <text evidence="5">Purine metabolism; 3',5'-cyclic GMP degradation; GMP from 3',5'-cyclic GMP: step 1/1.</text>
</comment>
<feature type="binding site" evidence="10">
    <location>
        <position position="215"/>
    </location>
    <ligand>
        <name>Zn(2+)</name>
        <dbReference type="ChEBI" id="CHEBI:29105"/>
        <label>1</label>
    </ligand>
</feature>
<feature type="active site" description="Proton donor" evidence="8">
    <location>
        <position position="175"/>
    </location>
</feature>
<evidence type="ECO:0000256" key="5">
    <source>
        <dbReference type="ARBA" id="ARBA00037913"/>
    </source>
</evidence>
<comment type="similarity">
    <text evidence="7">Belongs to the cyclic nucleotide phosphodiesterase family. PDE9 subfamily.</text>
</comment>
<evidence type="ECO:0000256" key="10">
    <source>
        <dbReference type="PIRSR" id="PIRSR623088-3"/>
    </source>
</evidence>
<evidence type="ECO:0000256" key="2">
    <source>
        <dbReference type="ARBA" id="ARBA00022535"/>
    </source>
</evidence>
<evidence type="ECO:0000313" key="15">
    <source>
        <dbReference type="Proteomes" id="UP000314982"/>
    </source>
</evidence>
<evidence type="ECO:0000313" key="14">
    <source>
        <dbReference type="Ensembl" id="ENSHHUP00000085658.1"/>
    </source>
</evidence>
<comment type="cofactor">
    <cofactor evidence="11">
        <name>a divalent metal cation</name>
        <dbReference type="ChEBI" id="CHEBI:60240"/>
    </cofactor>
    <text evidence="11">Binds 2 divalent metal cations per subunit. Site 1 may preferentially bind zinc ions, while site 2 has a preference for magnesium and/or manganese ions.</text>
</comment>
<dbReference type="Pfam" id="PF00233">
    <property type="entry name" value="PDEase_I"/>
    <property type="match status" value="1"/>
</dbReference>
<keyword evidence="2" id="KW-0140">cGMP</keyword>
<name>A0A4W5RI74_9TELE</name>
<dbReference type="SUPFAM" id="SSF109604">
    <property type="entry name" value="HD-domain/PDEase-like"/>
    <property type="match status" value="1"/>
</dbReference>
<evidence type="ECO:0000256" key="12">
    <source>
        <dbReference type="SAM" id="MobiDB-lite"/>
    </source>
</evidence>
<dbReference type="GO" id="GO:0046872">
    <property type="term" value="F:metal ion binding"/>
    <property type="evidence" value="ECO:0007669"/>
    <property type="project" value="UniProtKB-KW"/>
</dbReference>
<evidence type="ECO:0000256" key="11">
    <source>
        <dbReference type="RuleBase" id="RU363067"/>
    </source>
</evidence>
<feature type="region of interest" description="Disordered" evidence="12">
    <location>
        <begin position="419"/>
        <end position="438"/>
    </location>
</feature>
<dbReference type="InterPro" id="IPR036971">
    <property type="entry name" value="PDEase_catalytic_dom_sf"/>
</dbReference>
<reference evidence="14" key="3">
    <citation type="submission" date="2025-09" db="UniProtKB">
        <authorList>
            <consortium name="Ensembl"/>
        </authorList>
    </citation>
    <scope>IDENTIFICATION</scope>
</reference>
<feature type="binding site" evidence="10">
    <location>
        <position position="179"/>
    </location>
    <ligand>
        <name>Zn(2+)</name>
        <dbReference type="ChEBI" id="CHEBI:29105"/>
        <label>1</label>
    </ligand>
</feature>
<dbReference type="PRINTS" id="PR00387">
    <property type="entry name" value="PDIESTERASE1"/>
</dbReference>
<evidence type="ECO:0000256" key="3">
    <source>
        <dbReference type="ARBA" id="ARBA00022723"/>
    </source>
</evidence>
<dbReference type="AlphaFoldDB" id="A0A4W5RI74"/>
<evidence type="ECO:0000256" key="9">
    <source>
        <dbReference type="PIRSR" id="PIRSR623088-2"/>
    </source>
</evidence>
<sequence length="438" mass="50922">MGSTSSAYRVIYLDVDGRIQKVVFSRFCSPYDIKELFCTALGIPRNTTLSLLDSTGLNNLKGMKVVEIEKCHSDIKKLREEMASRNNSHSLDDNKKLTPRRDVPSYPKYHLSQETVEALRQPTFDVWQWEPNEMLSCLEHMYNDLNLVKGFNMNPTTLKRWLLCIHDNYKVNPFHNFRHCFCVTQMMYSMICLCSLQEIFTQVDILILMTAAVCHDLQHPGYNNTYQINARTELAVRYNDISPLENHHCAVAFQIFSQPDCNILSTFDAEAFKQIRQGIITLILATDMARHGEILDSFKHKVDSFDFSDEEHVTCLKMVLIKCCDISNEVRPMEVAEPWVDCLLEEYFMQSDREKAESLPVAPFMDRQKVTKPTAQIGFIKFVLIPMFETVMKLFPQIEEVMIQPLRESRDRYEELKQIDDAMNEKKKSENLTMGKNK</sequence>
<dbReference type="InterPro" id="IPR023088">
    <property type="entry name" value="PDEase"/>
</dbReference>
<keyword evidence="3 10" id="KW-0479">Metal-binding</keyword>
<dbReference type="CDD" id="cd00077">
    <property type="entry name" value="HDc"/>
    <property type="match status" value="1"/>
</dbReference>
<proteinExistence type="inferred from homology"/>
<dbReference type="InterPro" id="IPR002073">
    <property type="entry name" value="PDEase_catalytic_dom"/>
</dbReference>
<reference evidence="15" key="1">
    <citation type="submission" date="2018-06" db="EMBL/GenBank/DDBJ databases">
        <title>Genome assembly of Danube salmon.</title>
        <authorList>
            <person name="Macqueen D.J."/>
            <person name="Gundappa M.K."/>
        </authorList>
    </citation>
    <scope>NUCLEOTIDE SEQUENCE [LARGE SCALE GENOMIC DNA]</scope>
</reference>
<evidence type="ECO:0000256" key="1">
    <source>
        <dbReference type="ARBA" id="ARBA00000583"/>
    </source>
</evidence>
<dbReference type="PROSITE" id="PS51845">
    <property type="entry name" value="PDEASE_I_2"/>
    <property type="match status" value="1"/>
</dbReference>
<dbReference type="Gene3D" id="1.10.1300.10">
    <property type="entry name" value="3'5'-cyclic nucleotide phosphodiesterase, catalytic domain"/>
    <property type="match status" value="1"/>
</dbReference>
<dbReference type="STRING" id="62062.ENSHHUP00000085658"/>
<dbReference type="InterPro" id="IPR003607">
    <property type="entry name" value="HD/PDEase_dom"/>
</dbReference>
<reference evidence="14" key="2">
    <citation type="submission" date="2025-08" db="UniProtKB">
        <authorList>
            <consortium name="Ensembl"/>
        </authorList>
    </citation>
    <scope>IDENTIFICATION</scope>
</reference>
<dbReference type="InterPro" id="IPR023174">
    <property type="entry name" value="PDEase_CS"/>
</dbReference>
<evidence type="ECO:0000256" key="6">
    <source>
        <dbReference type="ARBA" id="ARBA00058791"/>
    </source>
</evidence>
<feature type="binding site" evidence="10">
    <location>
        <position position="216"/>
    </location>
    <ligand>
        <name>Zn(2+)</name>
        <dbReference type="ChEBI" id="CHEBI:29105"/>
        <label>1</label>
    </ligand>
</feature>
<comment type="catalytic activity">
    <reaction evidence="1">
        <text>3',5'-cyclic GMP + H2O = GMP + H(+)</text>
        <dbReference type="Rhea" id="RHEA:16957"/>
        <dbReference type="ChEBI" id="CHEBI:15377"/>
        <dbReference type="ChEBI" id="CHEBI:15378"/>
        <dbReference type="ChEBI" id="CHEBI:57746"/>
        <dbReference type="ChEBI" id="CHEBI:58115"/>
        <dbReference type="EC" id="3.1.4.35"/>
    </reaction>
</comment>
<dbReference type="GeneTree" id="ENSGT00940000155587"/>
<accession>A0A4W5RI74</accession>
<keyword evidence="4 11" id="KW-0378">Hydrolase</keyword>
<dbReference type="GO" id="GO:0007165">
    <property type="term" value="P:signal transduction"/>
    <property type="evidence" value="ECO:0007669"/>
    <property type="project" value="InterPro"/>
</dbReference>
<organism evidence="14 15">
    <name type="scientific">Hucho hucho</name>
    <name type="common">huchen</name>
    <dbReference type="NCBI Taxonomy" id="62062"/>
    <lineage>
        <taxon>Eukaryota</taxon>
        <taxon>Metazoa</taxon>
        <taxon>Chordata</taxon>
        <taxon>Craniata</taxon>
        <taxon>Vertebrata</taxon>
        <taxon>Euteleostomi</taxon>
        <taxon>Actinopterygii</taxon>
        <taxon>Neopterygii</taxon>
        <taxon>Teleostei</taxon>
        <taxon>Protacanthopterygii</taxon>
        <taxon>Salmoniformes</taxon>
        <taxon>Salmonidae</taxon>
        <taxon>Salmoninae</taxon>
        <taxon>Hucho</taxon>
    </lineage>
</organism>
<evidence type="ECO:0000256" key="8">
    <source>
        <dbReference type="PIRSR" id="PIRSR623088-1"/>
    </source>
</evidence>
<feature type="binding site" evidence="9">
    <location>
        <position position="216"/>
    </location>
    <ligand>
        <name>AMP</name>
        <dbReference type="ChEBI" id="CHEBI:456215"/>
    </ligand>
</feature>
<feature type="domain" description="PDEase" evidence="13">
    <location>
        <begin position="99"/>
        <end position="420"/>
    </location>
</feature>
<evidence type="ECO:0000256" key="7">
    <source>
        <dbReference type="ARBA" id="ARBA00061167"/>
    </source>
</evidence>
<feature type="compositionally biased region" description="Basic and acidic residues" evidence="12">
    <location>
        <begin position="419"/>
        <end position="430"/>
    </location>
</feature>
<comment type="function">
    <text evidence="6">Specifically hydrolyzes the second messenger cGMP, which is a key regulator of many important physiological processes. Highly specific: compared to other members of the cyclic nucleotide phosphodiesterase family, has the highest affinity and selectivity for cGMP. Specifically regulates natriuretic-peptide-dependent cGMP signaling in heart, acting as a regulator of cardiac hypertrophy in myocytes and muscle. Does not regulate nitric oxide-dependent cGMP in heart. Additional experiments are required to confirm whether its ability to hydrolyze natriuretic-peptide-dependent cGMP is specific to heart or is a general feature of the protein. In brain, involved in cognitive function, such as learning and long-term memory.</text>
</comment>
<dbReference type="EC" id="3.1.4.-" evidence="11"/>
<dbReference type="PROSITE" id="PS00126">
    <property type="entry name" value="PDEASE_I_1"/>
    <property type="match status" value="1"/>
</dbReference>